<dbReference type="GO" id="GO:0016787">
    <property type="term" value="F:hydrolase activity"/>
    <property type="evidence" value="ECO:0007669"/>
    <property type="project" value="UniProtKB-KW"/>
</dbReference>
<gene>
    <name evidence="2" type="ORF">LBU54_14350</name>
</gene>
<protein>
    <submittedName>
        <fullName evidence="2">Metal-dependent hydrolase</fullName>
    </submittedName>
</protein>
<keyword evidence="2" id="KW-0378">Hydrolase</keyword>
<reference evidence="3" key="1">
    <citation type="submission" date="2023-07" db="EMBL/GenBank/DDBJ databases">
        <authorList>
            <person name="Yue Y."/>
        </authorList>
    </citation>
    <scope>NUCLEOTIDE SEQUENCE [LARGE SCALE GENOMIC DNA]</scope>
    <source>
        <strain evidence="3">D23</strain>
    </source>
</reference>
<accession>A0ABS7XUR7</accession>
<proteinExistence type="predicted"/>
<name>A0ABS7XUR7_9FLAO</name>
<dbReference type="Gene3D" id="1.20.120.450">
    <property type="entry name" value="dinb family like domain"/>
    <property type="match status" value="1"/>
</dbReference>
<keyword evidence="3" id="KW-1185">Reference proteome</keyword>
<evidence type="ECO:0000313" key="3">
    <source>
        <dbReference type="Proteomes" id="UP001198901"/>
    </source>
</evidence>
<dbReference type="EMBL" id="JAIUJR010000012">
    <property type="protein sequence ID" value="MCA0133775.1"/>
    <property type="molecule type" value="Genomic_DNA"/>
</dbReference>
<dbReference type="InterPro" id="IPR034660">
    <property type="entry name" value="DinB/YfiT-like"/>
</dbReference>
<dbReference type="RefSeq" id="WP_224531532.1">
    <property type="nucleotide sequence ID" value="NZ_JAIUJR010000012.1"/>
</dbReference>
<dbReference type="Pfam" id="PF12867">
    <property type="entry name" value="DinB_2"/>
    <property type="match status" value="1"/>
</dbReference>
<evidence type="ECO:0000259" key="1">
    <source>
        <dbReference type="Pfam" id="PF12867"/>
    </source>
</evidence>
<dbReference type="Proteomes" id="UP001198901">
    <property type="component" value="Unassembled WGS sequence"/>
</dbReference>
<dbReference type="InterPro" id="IPR024775">
    <property type="entry name" value="DinB-like"/>
</dbReference>
<sequence length="181" mass="21088">MTEQEFHNLRFPIGECQIPEAITSNHINGWINDIVELPDALVHITENLSETALNYKYRPKGWTIKQVIHHCADSHMNSLIRFKLALTEHRPTIRPYFEDRFAKLADYNQPIDSAIAILKGVHQKLGIMLRALDTVELKREFIHPEHNKTYRIEEAIGLYAWHSNHHIAHINQALKNKGQFN</sequence>
<evidence type="ECO:0000313" key="2">
    <source>
        <dbReference type="EMBL" id="MCA0133775.1"/>
    </source>
</evidence>
<dbReference type="SUPFAM" id="SSF109854">
    <property type="entry name" value="DinB/YfiT-like putative metalloenzymes"/>
    <property type="match status" value="1"/>
</dbReference>
<feature type="domain" description="DinB-like" evidence="1">
    <location>
        <begin position="36"/>
        <end position="170"/>
    </location>
</feature>
<organism evidence="2 3">
    <name type="scientific">Winogradskyella alexanderae</name>
    <dbReference type="NCBI Taxonomy" id="2877123"/>
    <lineage>
        <taxon>Bacteria</taxon>
        <taxon>Pseudomonadati</taxon>
        <taxon>Bacteroidota</taxon>
        <taxon>Flavobacteriia</taxon>
        <taxon>Flavobacteriales</taxon>
        <taxon>Flavobacteriaceae</taxon>
        <taxon>Winogradskyella</taxon>
    </lineage>
</organism>
<dbReference type="NCBIfam" id="NF009807">
    <property type="entry name" value="PRK13291.1"/>
    <property type="match status" value="1"/>
</dbReference>
<comment type="caution">
    <text evidence="2">The sequence shown here is derived from an EMBL/GenBank/DDBJ whole genome shotgun (WGS) entry which is preliminary data.</text>
</comment>